<feature type="domain" description="Agenet" evidence="12">
    <location>
        <begin position="699"/>
        <end position="767"/>
    </location>
</feature>
<evidence type="ECO:0000256" key="7">
    <source>
        <dbReference type="ARBA" id="ARBA00022801"/>
    </source>
</evidence>
<protein>
    <submittedName>
        <fullName evidence="13">OLC1v1020545C1</fullName>
    </submittedName>
</protein>
<keyword evidence="11" id="KW-1133">Transmembrane helix</keyword>
<evidence type="ECO:0000256" key="8">
    <source>
        <dbReference type="ARBA" id="ARBA00023157"/>
    </source>
</evidence>
<evidence type="ECO:0000256" key="3">
    <source>
        <dbReference type="ARBA" id="ARBA00022525"/>
    </source>
</evidence>
<dbReference type="EMBL" id="OX459126">
    <property type="protein sequence ID" value="CAI9118918.1"/>
    <property type="molecule type" value="Genomic_DNA"/>
</dbReference>
<evidence type="ECO:0000256" key="5">
    <source>
        <dbReference type="ARBA" id="ARBA00022670"/>
    </source>
</evidence>
<dbReference type="PROSITE" id="PS00131">
    <property type="entry name" value="CARBOXYPEPT_SER_SER"/>
    <property type="match status" value="1"/>
</dbReference>
<evidence type="ECO:0000256" key="4">
    <source>
        <dbReference type="ARBA" id="ARBA00022645"/>
    </source>
</evidence>
<evidence type="ECO:0000256" key="1">
    <source>
        <dbReference type="ARBA" id="ARBA00004613"/>
    </source>
</evidence>
<feature type="region of interest" description="Disordered" evidence="10">
    <location>
        <begin position="469"/>
        <end position="492"/>
    </location>
</feature>
<dbReference type="PRINTS" id="PR00724">
    <property type="entry name" value="CRBOXYPTASEC"/>
</dbReference>
<dbReference type="Gene3D" id="6.10.250.940">
    <property type="match status" value="1"/>
</dbReference>
<keyword evidence="3" id="KW-0964">Secreted</keyword>
<dbReference type="InterPro" id="IPR008395">
    <property type="entry name" value="Agenet-like_dom"/>
</dbReference>
<organism evidence="13 14">
    <name type="scientific">Oldenlandia corymbosa var. corymbosa</name>
    <dbReference type="NCBI Taxonomy" id="529605"/>
    <lineage>
        <taxon>Eukaryota</taxon>
        <taxon>Viridiplantae</taxon>
        <taxon>Streptophyta</taxon>
        <taxon>Embryophyta</taxon>
        <taxon>Tracheophyta</taxon>
        <taxon>Spermatophyta</taxon>
        <taxon>Magnoliopsida</taxon>
        <taxon>eudicotyledons</taxon>
        <taxon>Gunneridae</taxon>
        <taxon>Pentapetalae</taxon>
        <taxon>asterids</taxon>
        <taxon>lamiids</taxon>
        <taxon>Gentianales</taxon>
        <taxon>Rubiaceae</taxon>
        <taxon>Rubioideae</taxon>
        <taxon>Spermacoceae</taxon>
        <taxon>Hedyotis-Oldenlandia complex</taxon>
        <taxon>Oldenlandia</taxon>
    </lineage>
</organism>
<dbReference type="GO" id="GO:0005576">
    <property type="term" value="C:extracellular region"/>
    <property type="evidence" value="ECO:0007669"/>
    <property type="project" value="UniProtKB-SubCell"/>
</dbReference>
<keyword evidence="7" id="KW-0378">Hydrolase</keyword>
<dbReference type="PANTHER" id="PTHR31917:SF147">
    <property type="entry name" value="AGENET DOMAIN-CONTAINING PROTEIN"/>
    <property type="match status" value="1"/>
</dbReference>
<dbReference type="InterPro" id="IPR014002">
    <property type="entry name" value="Agenet_dom_plant"/>
</dbReference>
<feature type="domain" description="Agenet" evidence="12">
    <location>
        <begin position="575"/>
        <end position="631"/>
    </location>
</feature>
<dbReference type="SUPFAM" id="SSF53474">
    <property type="entry name" value="alpha/beta-Hydrolases"/>
    <property type="match status" value="1"/>
</dbReference>
<evidence type="ECO:0000256" key="10">
    <source>
        <dbReference type="SAM" id="MobiDB-lite"/>
    </source>
</evidence>
<keyword evidence="8" id="KW-1015">Disulfide bond</keyword>
<keyword evidence="5" id="KW-0645">Protease</keyword>
<dbReference type="FunFam" id="3.40.50.11320:FF:000002">
    <property type="entry name" value="Carboxypeptidase"/>
    <property type="match status" value="1"/>
</dbReference>
<evidence type="ECO:0000256" key="9">
    <source>
        <dbReference type="ARBA" id="ARBA00023180"/>
    </source>
</evidence>
<dbReference type="InterPro" id="IPR018202">
    <property type="entry name" value="Ser_caboxypep_ser_AS"/>
</dbReference>
<feature type="domain" description="Agenet" evidence="12">
    <location>
        <begin position="503"/>
        <end position="572"/>
    </location>
</feature>
<dbReference type="InterPro" id="IPR029058">
    <property type="entry name" value="AB_hydrolase_fold"/>
</dbReference>
<feature type="domain" description="Agenet" evidence="12">
    <location>
        <begin position="859"/>
        <end position="927"/>
    </location>
</feature>
<comment type="similarity">
    <text evidence="2">Belongs to the peptidase S10 family.</text>
</comment>
<name>A0AAV1EGS9_OLDCO</name>
<dbReference type="SMART" id="SM00743">
    <property type="entry name" value="Agenet"/>
    <property type="match status" value="6"/>
</dbReference>
<dbReference type="Gene3D" id="3.40.50.1820">
    <property type="entry name" value="alpha/beta hydrolase"/>
    <property type="match status" value="1"/>
</dbReference>
<keyword evidence="9" id="KW-0325">Glycoprotein</keyword>
<dbReference type="Pfam" id="PF00450">
    <property type="entry name" value="Peptidase_S10"/>
    <property type="match status" value="1"/>
</dbReference>
<dbReference type="PANTHER" id="PTHR31917">
    <property type="entry name" value="AGENET DOMAIN-CONTAINING PROTEIN-RELATED"/>
    <property type="match status" value="1"/>
</dbReference>
<evidence type="ECO:0000256" key="2">
    <source>
        <dbReference type="ARBA" id="ARBA00009431"/>
    </source>
</evidence>
<accession>A0AAV1EGS9</accession>
<evidence type="ECO:0000313" key="14">
    <source>
        <dbReference type="Proteomes" id="UP001161247"/>
    </source>
</evidence>
<dbReference type="CDD" id="cd20405">
    <property type="entry name" value="Tudor_Agenet_AtDUF_rpt1_3"/>
    <property type="match status" value="3"/>
</dbReference>
<dbReference type="CDD" id="cd20406">
    <property type="entry name" value="Tudor_Agenet_AtDUF_rpt2_4"/>
    <property type="match status" value="3"/>
</dbReference>
<feature type="transmembrane region" description="Helical" evidence="11">
    <location>
        <begin position="18"/>
        <end position="35"/>
    </location>
</feature>
<keyword evidence="14" id="KW-1185">Reference proteome</keyword>
<dbReference type="Gene3D" id="3.40.50.11320">
    <property type="match status" value="1"/>
</dbReference>
<evidence type="ECO:0000259" key="12">
    <source>
        <dbReference type="SMART" id="SM00743"/>
    </source>
</evidence>
<dbReference type="Gene3D" id="2.30.30.140">
    <property type="match status" value="1"/>
</dbReference>
<dbReference type="FunFam" id="3.40.50.1820:FF:000013">
    <property type="entry name" value="Carboxypeptidase"/>
    <property type="match status" value="1"/>
</dbReference>
<dbReference type="GO" id="GO:0006508">
    <property type="term" value="P:proteolysis"/>
    <property type="evidence" value="ECO:0007669"/>
    <property type="project" value="UniProtKB-KW"/>
</dbReference>
<proteinExistence type="inferred from homology"/>
<keyword evidence="6" id="KW-0732">Signal</keyword>
<comment type="subcellular location">
    <subcellularLocation>
        <location evidence="1">Secreted</location>
    </subcellularLocation>
</comment>
<dbReference type="GO" id="GO:0004185">
    <property type="term" value="F:serine-type carboxypeptidase activity"/>
    <property type="evidence" value="ECO:0007669"/>
    <property type="project" value="InterPro"/>
</dbReference>
<feature type="domain" description="Agenet" evidence="12">
    <location>
        <begin position="930"/>
        <end position="985"/>
    </location>
</feature>
<dbReference type="AlphaFoldDB" id="A0AAV1EGS9"/>
<sequence>MASPTSAYQTQKGNISKVLMIAVLAFASIFLGHLMPCINAFPGSQELDRIIKLPGQPRSPQISQFSGYINVNEAHGRALFYWFFEAQSQPTKKPLLLWLNGGPGCSSIGYGASAELGPLRVTENGVGLDFNKYSWNQEANLLFVESPVGVGFSYTNTSSDLKKLTDKFAAEDAYNFIVHWLDRFPQYKTRDFYISGESYAGHYVPQLAELVFDRNKYGSKYPHINLKGFIVGNPETDDYLDNKGLLEYAWSHAVISDQEYEKAKRVCNFKHFDWTNDCMEAMSVVFKIYNEIDIYNIYAPACLVKSNYSSSLTQANQSYRMRNTRSLLGGYDPCYSNCAEDYFNRVDVQTAFHANTRGSKSTVKWATCSNSVFKEYNDTVPSVLPIYKKLIKGGLRIWIYSGDADGRVPVIGSRYCVESLNLTLKSPWHSWYHNHQVGGRLVEYDGLTFVTVRGAGHLQALTGQKLPETQQTTKLPFDSERASPHSDRSMSGTRWRVKSTSCGMLMEGMTVEVSGQKEEDSKESWYRATIVKSLGERNFLVEYQTLRTEDKSRFLMEEVDVLYIRPCPPVIERVECFECSAQVDAWYNDGWYVGHISEVIGDDKYIFCFKNTSEGMMFERSNLRLHQDWAMGTWFAASNRGSTSRETRTKELKVRIKCGGKTSDLEKGSMVERSSGQVATTNAKRLKVGITAHRTTSEQLFIKGMMVEVKSDEQGYLGSWYTAQVVGQTDDRKYLVEYQTLKTEDESELLVEPAESYFIRPCPPQITKADGYKMLEEVDVWFNDGWWVGVISRNLGARGFAVYFWTTNEELEFSHRDLRPHQEWIGGKWTTVFRKKPELSMNSKLGRVIGPKDESALGECFLNESRVEVTSDEEGYKDCWYPAKVLRSVKYRKYLVEYATLTTDDETELLKQEVDALCIRPSPRWISGSERFKLFQKVGAWYNEGWWVGLVCEVAMNGTYMVYLTNIKVLEFQHSDLRPHLNWLNQQWISVAS</sequence>
<dbReference type="InterPro" id="IPR001563">
    <property type="entry name" value="Peptidase_S10"/>
</dbReference>
<keyword evidence="4" id="KW-0121">Carboxypeptidase</keyword>
<evidence type="ECO:0000256" key="11">
    <source>
        <dbReference type="SAM" id="Phobius"/>
    </source>
</evidence>
<gene>
    <name evidence="13" type="ORF">OLC1_LOCUS24685</name>
</gene>
<feature type="compositionally biased region" description="Basic and acidic residues" evidence="10">
    <location>
        <begin position="477"/>
        <end position="488"/>
    </location>
</feature>
<feature type="domain" description="Agenet" evidence="12">
    <location>
        <begin position="770"/>
        <end position="826"/>
    </location>
</feature>
<dbReference type="Pfam" id="PF05641">
    <property type="entry name" value="Agenet"/>
    <property type="match status" value="3"/>
</dbReference>
<keyword evidence="11" id="KW-0812">Transmembrane</keyword>
<evidence type="ECO:0000313" key="13">
    <source>
        <dbReference type="EMBL" id="CAI9118918.1"/>
    </source>
</evidence>
<dbReference type="Proteomes" id="UP001161247">
    <property type="component" value="Chromosome 9"/>
</dbReference>
<reference evidence="13" key="1">
    <citation type="submission" date="2023-03" db="EMBL/GenBank/DDBJ databases">
        <authorList>
            <person name="Julca I."/>
        </authorList>
    </citation>
    <scope>NUCLEOTIDE SEQUENCE</scope>
</reference>
<keyword evidence="11" id="KW-0472">Membrane</keyword>
<evidence type="ECO:0000256" key="6">
    <source>
        <dbReference type="ARBA" id="ARBA00022729"/>
    </source>
</evidence>